<dbReference type="KEGG" id="psl:Psta_0284"/>
<dbReference type="AlphaFoldDB" id="D2R1J2"/>
<keyword evidence="2" id="KW-1185">Reference proteome</keyword>
<dbReference type="EMBL" id="CP001848">
    <property type="protein sequence ID" value="ADB14977.1"/>
    <property type="molecule type" value="Genomic_DNA"/>
</dbReference>
<sequence>MALSHFDPPAFLDDFTQEQKDAWSEWISQQIDAAIAGDPNGLEFDAPRAQFFNATKVDFAADMATLDIEWTAFPRNVQISSISDRQRWRRAESSRDLQDEYCEWSVERDPNTEKITRVTFTCEGPEYWQFLAATSPQKVLELYKQFVSQSVQLSDLFSTNGRYNPRNVWNNSSTNGAMHLIQPNNTLGAEIELAGGSSVVRSINGQLLTGERELIDCGKYGGRERHSDPRIGSEVNSLTRQKADVTLANPVGLYFSKLITAGWEVPNGEDAQNFWKYVRGTASHPVRAVFEVPSDRGFVVGDIKIDGRDIEFGAQIADKIKIKLIGVAHKFGQNAVAPMTGCRRVRQQVSESIEAVVLQKKPTVSSILSLRAVTAPARH</sequence>
<evidence type="ECO:0000313" key="2">
    <source>
        <dbReference type="Proteomes" id="UP000001887"/>
    </source>
</evidence>
<protein>
    <submittedName>
        <fullName evidence="1">Uncharacterized protein</fullName>
    </submittedName>
</protein>
<name>D2R1J2_PIRSD</name>
<reference evidence="1 2" key="1">
    <citation type="journal article" date="2009" name="Stand. Genomic Sci.">
        <title>Complete genome sequence of Pirellula staleyi type strain (ATCC 27377).</title>
        <authorList>
            <person name="Clum A."/>
            <person name="Tindall B.J."/>
            <person name="Sikorski J."/>
            <person name="Ivanova N."/>
            <person name="Mavrommatis K."/>
            <person name="Lucas S."/>
            <person name="Glavina del Rio T."/>
            <person name="Nolan M."/>
            <person name="Chen F."/>
            <person name="Tice H."/>
            <person name="Pitluck S."/>
            <person name="Cheng J.F."/>
            <person name="Chertkov O."/>
            <person name="Brettin T."/>
            <person name="Han C."/>
            <person name="Detter J.C."/>
            <person name="Kuske C."/>
            <person name="Bruce D."/>
            <person name="Goodwin L."/>
            <person name="Ovchinikova G."/>
            <person name="Pati A."/>
            <person name="Mikhailova N."/>
            <person name="Chen A."/>
            <person name="Palaniappan K."/>
            <person name="Land M."/>
            <person name="Hauser L."/>
            <person name="Chang Y.J."/>
            <person name="Jeffries C.D."/>
            <person name="Chain P."/>
            <person name="Rohde M."/>
            <person name="Goker M."/>
            <person name="Bristow J."/>
            <person name="Eisen J.A."/>
            <person name="Markowitz V."/>
            <person name="Hugenholtz P."/>
            <person name="Kyrpides N.C."/>
            <person name="Klenk H.P."/>
            <person name="Lapidus A."/>
        </authorList>
    </citation>
    <scope>NUCLEOTIDE SEQUENCE [LARGE SCALE GENOMIC DNA]</scope>
    <source>
        <strain evidence="2">ATCC 27377 / DSM 6068 / ICPB 4128</strain>
    </source>
</reference>
<organism evidence="1 2">
    <name type="scientific">Pirellula staleyi (strain ATCC 27377 / DSM 6068 / ICPB 4128)</name>
    <name type="common">Pirella staleyi</name>
    <dbReference type="NCBI Taxonomy" id="530564"/>
    <lineage>
        <taxon>Bacteria</taxon>
        <taxon>Pseudomonadati</taxon>
        <taxon>Planctomycetota</taxon>
        <taxon>Planctomycetia</taxon>
        <taxon>Pirellulales</taxon>
        <taxon>Pirellulaceae</taxon>
        <taxon>Pirellula</taxon>
    </lineage>
</organism>
<evidence type="ECO:0000313" key="1">
    <source>
        <dbReference type="EMBL" id="ADB14977.1"/>
    </source>
</evidence>
<dbReference type="OrthoDB" id="226361at2"/>
<dbReference type="eggNOG" id="ENOG502Z88U">
    <property type="taxonomic scope" value="Bacteria"/>
</dbReference>
<dbReference type="HOGENOM" id="CLU_035126_0_0_0"/>
<dbReference type="STRING" id="530564.Psta_0284"/>
<proteinExistence type="predicted"/>
<gene>
    <name evidence="1" type="ordered locus">Psta_0284</name>
</gene>
<accession>D2R1J2</accession>
<dbReference type="Proteomes" id="UP000001887">
    <property type="component" value="Chromosome"/>
</dbReference>